<proteinExistence type="predicted"/>
<feature type="domain" description="Isochorismatase-like" evidence="1">
    <location>
        <begin position="11"/>
        <end position="154"/>
    </location>
</feature>
<dbReference type="AlphaFoldDB" id="A0A2T4JP62"/>
<dbReference type="InterPro" id="IPR000868">
    <property type="entry name" value="Isochorismatase-like_dom"/>
</dbReference>
<evidence type="ECO:0000313" key="2">
    <source>
        <dbReference type="EMBL" id="PTE19674.1"/>
    </source>
</evidence>
<accession>A0A2T4JP62</accession>
<organism evidence="2 3">
    <name type="scientific">Cereibacter changlensis JA139</name>
    <dbReference type="NCBI Taxonomy" id="1188249"/>
    <lineage>
        <taxon>Bacteria</taxon>
        <taxon>Pseudomonadati</taxon>
        <taxon>Pseudomonadota</taxon>
        <taxon>Alphaproteobacteria</taxon>
        <taxon>Rhodobacterales</taxon>
        <taxon>Paracoccaceae</taxon>
        <taxon>Cereibacter</taxon>
    </lineage>
</organism>
<protein>
    <submittedName>
        <fullName evidence="2">Isochorismatase</fullName>
    </submittedName>
</protein>
<dbReference type="SUPFAM" id="SSF52499">
    <property type="entry name" value="Isochorismatase-like hydrolases"/>
    <property type="match status" value="1"/>
</dbReference>
<reference evidence="2 3" key="1">
    <citation type="submission" date="2018-03" db="EMBL/GenBank/DDBJ databases">
        <title>Cereibacter changlensis.</title>
        <authorList>
            <person name="Meyer T.E."/>
            <person name="Miller S."/>
            <person name="Lodha T."/>
            <person name="Gandham S."/>
            <person name="Chintalapati S."/>
            <person name="Chintalapati V.R."/>
        </authorList>
    </citation>
    <scope>NUCLEOTIDE SEQUENCE [LARGE SCALE GENOMIC DNA]</scope>
    <source>
        <strain evidence="2 3">JA139</strain>
    </source>
</reference>
<dbReference type="RefSeq" id="WP_107665827.1">
    <property type="nucleotide sequence ID" value="NZ_PZKG01000202.1"/>
</dbReference>
<dbReference type="PANTHER" id="PTHR14119">
    <property type="entry name" value="HYDROLASE"/>
    <property type="match status" value="1"/>
</dbReference>
<gene>
    <name evidence="2" type="ORF">C5F48_21645</name>
</gene>
<sequence length="177" mass="18695">MLTLEAARSELLIIDIQTRLMPAIQEGPAVLARARQLVTAADRLGVPLLATEQNPAGLGPTVAGLLPEGTEVLPKMSFDALGAPAIAARLTGDRTLVVAGCEAHVCVLQTVLGLLQRGRRVQVVADAVGSRHAANRKAALKRMRQAGAGIVTTEMVLFEWLGSAEHPAFREIVALIK</sequence>
<keyword evidence="3" id="KW-1185">Reference proteome</keyword>
<dbReference type="Proteomes" id="UP000241010">
    <property type="component" value="Unassembled WGS sequence"/>
</dbReference>
<evidence type="ECO:0000313" key="3">
    <source>
        <dbReference type="Proteomes" id="UP000241010"/>
    </source>
</evidence>
<dbReference type="InterPro" id="IPR050993">
    <property type="entry name" value="Isochorismatase_domain"/>
</dbReference>
<dbReference type="InterPro" id="IPR036380">
    <property type="entry name" value="Isochorismatase-like_sf"/>
</dbReference>
<dbReference type="PANTHER" id="PTHR14119:SF3">
    <property type="entry name" value="ISOCHORISMATASE DOMAIN-CONTAINING PROTEIN 2"/>
    <property type="match status" value="1"/>
</dbReference>
<dbReference type="Pfam" id="PF00857">
    <property type="entry name" value="Isochorismatase"/>
    <property type="match status" value="1"/>
</dbReference>
<evidence type="ECO:0000259" key="1">
    <source>
        <dbReference type="Pfam" id="PF00857"/>
    </source>
</evidence>
<dbReference type="Gene3D" id="3.40.50.850">
    <property type="entry name" value="Isochorismatase-like"/>
    <property type="match status" value="1"/>
</dbReference>
<dbReference type="OrthoDB" id="9796958at2"/>
<name>A0A2T4JP62_9RHOB</name>
<dbReference type="EMBL" id="PZKG01000202">
    <property type="protein sequence ID" value="PTE19674.1"/>
    <property type="molecule type" value="Genomic_DNA"/>
</dbReference>
<comment type="caution">
    <text evidence="2">The sequence shown here is derived from an EMBL/GenBank/DDBJ whole genome shotgun (WGS) entry which is preliminary data.</text>
</comment>